<evidence type="ECO:0000256" key="1">
    <source>
        <dbReference type="SAM" id="MobiDB-lite"/>
    </source>
</evidence>
<sequence>MKQKAKTEEMMEQHIWNLNATVNNQKSNLKIRDAELEAKACLTLFGFPHYDYDDLIKCPEALLEEVKELRKGKGLSRTAEDHVVAPSVVVQLGPKFWDALKSSMAHMHQTENIEQQYESLRSELGNARSKVLDEHDKLFPGDATERDLPTIPSSSKGKQKEVVTPVNTTPSPYNSPPILTSMGSFPHQTNTFGFPHMSGPVFNPPSNGFLHQQLPGAGFGFAPSQFGYQG</sequence>
<name>A0A2H3DN33_ARMGA</name>
<proteinExistence type="predicted"/>
<organism evidence="2 3">
    <name type="scientific">Armillaria gallica</name>
    <name type="common">Bulbous honey fungus</name>
    <name type="synonym">Armillaria bulbosa</name>
    <dbReference type="NCBI Taxonomy" id="47427"/>
    <lineage>
        <taxon>Eukaryota</taxon>
        <taxon>Fungi</taxon>
        <taxon>Dikarya</taxon>
        <taxon>Basidiomycota</taxon>
        <taxon>Agaricomycotina</taxon>
        <taxon>Agaricomycetes</taxon>
        <taxon>Agaricomycetidae</taxon>
        <taxon>Agaricales</taxon>
        <taxon>Marasmiineae</taxon>
        <taxon>Physalacriaceae</taxon>
        <taxon>Armillaria</taxon>
    </lineage>
</organism>
<dbReference type="InParanoid" id="A0A2H3DN33"/>
<gene>
    <name evidence="2" type="ORF">ARMGADRAFT_1033830</name>
</gene>
<dbReference type="EMBL" id="KZ293671">
    <property type="protein sequence ID" value="PBK88856.1"/>
    <property type="molecule type" value="Genomic_DNA"/>
</dbReference>
<feature type="region of interest" description="Disordered" evidence="1">
    <location>
        <begin position="139"/>
        <end position="174"/>
    </location>
</feature>
<dbReference type="Proteomes" id="UP000217790">
    <property type="component" value="Unassembled WGS sequence"/>
</dbReference>
<accession>A0A2H3DN33</accession>
<dbReference type="AlphaFoldDB" id="A0A2H3DN33"/>
<evidence type="ECO:0000313" key="3">
    <source>
        <dbReference type="Proteomes" id="UP000217790"/>
    </source>
</evidence>
<evidence type="ECO:0000313" key="2">
    <source>
        <dbReference type="EMBL" id="PBK88856.1"/>
    </source>
</evidence>
<feature type="compositionally biased region" description="Basic and acidic residues" evidence="1">
    <location>
        <begin position="139"/>
        <end position="148"/>
    </location>
</feature>
<protein>
    <submittedName>
        <fullName evidence="2">Uncharacterized protein</fullName>
    </submittedName>
</protein>
<feature type="compositionally biased region" description="Polar residues" evidence="1">
    <location>
        <begin position="165"/>
        <end position="174"/>
    </location>
</feature>
<reference evidence="3" key="1">
    <citation type="journal article" date="2017" name="Nat. Ecol. Evol.">
        <title>Genome expansion and lineage-specific genetic innovations in the forest pathogenic fungi Armillaria.</title>
        <authorList>
            <person name="Sipos G."/>
            <person name="Prasanna A.N."/>
            <person name="Walter M.C."/>
            <person name="O'Connor E."/>
            <person name="Balint B."/>
            <person name="Krizsan K."/>
            <person name="Kiss B."/>
            <person name="Hess J."/>
            <person name="Varga T."/>
            <person name="Slot J."/>
            <person name="Riley R."/>
            <person name="Boka B."/>
            <person name="Rigling D."/>
            <person name="Barry K."/>
            <person name="Lee J."/>
            <person name="Mihaltcheva S."/>
            <person name="LaButti K."/>
            <person name="Lipzen A."/>
            <person name="Waldron R."/>
            <person name="Moloney N.M."/>
            <person name="Sperisen C."/>
            <person name="Kredics L."/>
            <person name="Vagvoelgyi C."/>
            <person name="Patrignani A."/>
            <person name="Fitzpatrick D."/>
            <person name="Nagy I."/>
            <person name="Doyle S."/>
            <person name="Anderson J.B."/>
            <person name="Grigoriev I.V."/>
            <person name="Gueldener U."/>
            <person name="Muensterkoetter M."/>
            <person name="Nagy L.G."/>
        </authorList>
    </citation>
    <scope>NUCLEOTIDE SEQUENCE [LARGE SCALE GENOMIC DNA]</scope>
    <source>
        <strain evidence="3">Ar21-2</strain>
    </source>
</reference>
<keyword evidence="3" id="KW-1185">Reference proteome</keyword>